<protein>
    <recommendedName>
        <fullName evidence="2">Factor of DNA methylation 1-5/IDN2 domain-containing protein</fullName>
    </recommendedName>
</protein>
<dbReference type="PANTHER" id="PTHR21596">
    <property type="entry name" value="RIBONUCLEASE P SUBUNIT P38"/>
    <property type="match status" value="1"/>
</dbReference>
<evidence type="ECO:0000259" key="2">
    <source>
        <dbReference type="Pfam" id="PF03469"/>
    </source>
</evidence>
<gene>
    <name evidence="3" type="ORF">MKW98_008501</name>
</gene>
<dbReference type="AlphaFoldDB" id="A0AAD4TDA3"/>
<dbReference type="InterPro" id="IPR005379">
    <property type="entry name" value="FDM1-5/IDN2_XH"/>
</dbReference>
<comment type="caution">
    <text evidence="3">The sequence shown here is derived from an EMBL/GenBank/DDBJ whole genome shotgun (WGS) entry which is preliminary data.</text>
</comment>
<reference evidence="3" key="1">
    <citation type="submission" date="2022-04" db="EMBL/GenBank/DDBJ databases">
        <title>A functionally conserved STORR gene fusion in Papaver species that diverged 16.8 million years ago.</title>
        <authorList>
            <person name="Catania T."/>
        </authorList>
    </citation>
    <scope>NUCLEOTIDE SEQUENCE</scope>
    <source>
        <strain evidence="3">S-188037</strain>
    </source>
</reference>
<evidence type="ECO:0000313" key="4">
    <source>
        <dbReference type="Proteomes" id="UP001202328"/>
    </source>
</evidence>
<keyword evidence="4" id="KW-1185">Reference proteome</keyword>
<dbReference type="EMBL" id="JAJJMB010002922">
    <property type="protein sequence ID" value="KAI3950056.1"/>
    <property type="molecule type" value="Genomic_DNA"/>
</dbReference>
<evidence type="ECO:0000313" key="3">
    <source>
        <dbReference type="EMBL" id="KAI3950056.1"/>
    </source>
</evidence>
<feature type="domain" description="Factor of DNA methylation 1-5/IDN2" evidence="2">
    <location>
        <begin position="146"/>
        <end position="263"/>
    </location>
</feature>
<dbReference type="GO" id="GO:0080188">
    <property type="term" value="P:gene silencing by siRNA-directed DNA methylation"/>
    <property type="evidence" value="ECO:0007669"/>
    <property type="project" value="InterPro"/>
</dbReference>
<evidence type="ECO:0000256" key="1">
    <source>
        <dbReference type="SAM" id="Coils"/>
    </source>
</evidence>
<dbReference type="PANTHER" id="PTHR21596:SF82">
    <property type="entry name" value="FACTOR OF DNA METHYLATION 5-LIKE"/>
    <property type="match status" value="1"/>
</dbReference>
<proteinExistence type="predicted"/>
<keyword evidence="1" id="KW-0175">Coiled coil</keyword>
<dbReference type="Proteomes" id="UP001202328">
    <property type="component" value="Unassembled WGS sequence"/>
</dbReference>
<sequence>MEKVKGSEIEKLRARVAELEKQVDYENELQKEMEKLKVVELEKLQTTVGELQKQLDYKTELRNEVEVIEAEVEKLRTKFASLKKQTDEVKRLEDTVDELTKSLSESIECIEGLEDLNKNLIVKERLDNDELQQARKSLIHSAHCGKALKRKCRSSLADVIADESVMLCNFWEKMLKNQAWHPFKQVTLVDGKYQELIDEEDTLFKILKNEWGKIAYSAVVNALVEMNEYNPSGRIPVQKLWNFKEKRRATVKEGVAAVTHRLRRSILQLVLQLLSKSDLEPRFYACLLEQFCCAIIVRCYRNEVLEIYFVKLTL</sequence>
<organism evidence="3 4">
    <name type="scientific">Papaver atlanticum</name>
    <dbReference type="NCBI Taxonomy" id="357466"/>
    <lineage>
        <taxon>Eukaryota</taxon>
        <taxon>Viridiplantae</taxon>
        <taxon>Streptophyta</taxon>
        <taxon>Embryophyta</taxon>
        <taxon>Tracheophyta</taxon>
        <taxon>Spermatophyta</taxon>
        <taxon>Magnoliopsida</taxon>
        <taxon>Ranunculales</taxon>
        <taxon>Papaveraceae</taxon>
        <taxon>Papaveroideae</taxon>
        <taxon>Papaver</taxon>
    </lineage>
</organism>
<accession>A0AAD4TDA3</accession>
<dbReference type="InterPro" id="IPR045177">
    <property type="entry name" value="FDM1-5/IDN2"/>
</dbReference>
<feature type="coiled-coil region" evidence="1">
    <location>
        <begin position="2"/>
        <end position="102"/>
    </location>
</feature>
<dbReference type="Pfam" id="PF03469">
    <property type="entry name" value="XH"/>
    <property type="match status" value="1"/>
</dbReference>
<name>A0AAD4TDA3_9MAGN</name>